<protein>
    <submittedName>
        <fullName evidence="8">Extracellular serine proteinase</fullName>
        <ecNumber evidence="8">3.4.21.-</ecNumber>
    </submittedName>
</protein>
<dbReference type="PROSITE" id="PS51257">
    <property type="entry name" value="PROKAR_LIPOPROTEIN"/>
    <property type="match status" value="1"/>
</dbReference>
<dbReference type="InterPro" id="IPR036852">
    <property type="entry name" value="Peptidase_S8/S53_dom_sf"/>
</dbReference>
<dbReference type="SUPFAM" id="SSF52743">
    <property type="entry name" value="Subtilisin-like"/>
    <property type="match status" value="1"/>
</dbReference>
<sequence length="407" mass="42805">MRAVAGLCLGALLATSACNTDQEQALDQDIQDAQQNAAIIEGSYIVVLKEDGTNSARQLRDKSFASREDKAEAFEANHRKVSEGVDAILRKHSIGAENLKHVYSATLAGFAATLSKEEVASLKLDDRVDRIEADMRVELNQVKSQPAENASVQAQSTPWGISRVGGAVNYANGYYWAWVLDTGIDLDHPDLNVNTSYSRSFVGGTADDQNGHGTHVAGTIAAKNNTIGVVGVAAGATVVSVRVLNAQGSGSMSGILSGVDWVSRNAYSGDVANMSLGGGAYSTLDQAVINASNQGIWFAVAAGNESQNANNVSPARANGSRIRTVSAHDSNDRFASFSNYANPPIDFCAPGVSIYSTWLNGGYRTISGTSMATPHVAGIMLVNSGTVNTRGYVTGDPDGNADRLARR</sequence>
<dbReference type="GO" id="GO:0005615">
    <property type="term" value="C:extracellular space"/>
    <property type="evidence" value="ECO:0007669"/>
    <property type="project" value="TreeGrafter"/>
</dbReference>
<evidence type="ECO:0000256" key="1">
    <source>
        <dbReference type="ARBA" id="ARBA00011073"/>
    </source>
</evidence>
<evidence type="ECO:0000313" key="8">
    <source>
        <dbReference type="EMBL" id="EMR03853.1"/>
    </source>
</evidence>
<evidence type="ECO:0000256" key="3">
    <source>
        <dbReference type="ARBA" id="ARBA00022801"/>
    </source>
</evidence>
<dbReference type="Gene3D" id="3.40.50.200">
    <property type="entry name" value="Peptidase S8/S53 domain"/>
    <property type="match status" value="1"/>
</dbReference>
<keyword evidence="9" id="KW-1185">Reference proteome</keyword>
<keyword evidence="4 5" id="KW-0720">Serine protease</keyword>
<dbReference type="AlphaFoldDB" id="M7N5F9"/>
<dbReference type="PANTHER" id="PTHR43806">
    <property type="entry name" value="PEPTIDASE S8"/>
    <property type="match status" value="1"/>
</dbReference>
<dbReference type="InterPro" id="IPR023828">
    <property type="entry name" value="Peptidase_S8_Ser-AS"/>
</dbReference>
<dbReference type="SUPFAM" id="SSF54897">
    <property type="entry name" value="Protease propeptides/inhibitors"/>
    <property type="match status" value="1"/>
</dbReference>
<dbReference type="Pfam" id="PF00082">
    <property type="entry name" value="Peptidase_S8"/>
    <property type="match status" value="1"/>
</dbReference>
<evidence type="ECO:0000259" key="7">
    <source>
        <dbReference type="Pfam" id="PF05922"/>
    </source>
</evidence>
<dbReference type="Pfam" id="PF05922">
    <property type="entry name" value="Inhibitor_I9"/>
    <property type="match status" value="1"/>
</dbReference>
<keyword evidence="2 5" id="KW-0645">Protease</keyword>
<gene>
    <name evidence="8" type="ORF">ADICEAN_01002</name>
</gene>
<comment type="similarity">
    <text evidence="1 5">Belongs to the peptidase S8 family.</text>
</comment>
<comment type="caution">
    <text evidence="8">The sequence shown here is derived from an EMBL/GenBank/DDBJ whole genome shotgun (WGS) entry which is preliminary data.</text>
</comment>
<dbReference type="InterPro" id="IPR050131">
    <property type="entry name" value="Peptidase_S8_subtilisin-like"/>
</dbReference>
<dbReference type="Gene3D" id="3.30.70.80">
    <property type="entry name" value="Peptidase S8 propeptide/proteinase inhibitor I9"/>
    <property type="match status" value="1"/>
</dbReference>
<dbReference type="InterPro" id="IPR015500">
    <property type="entry name" value="Peptidase_S8_subtilisin-rel"/>
</dbReference>
<evidence type="ECO:0000256" key="2">
    <source>
        <dbReference type="ARBA" id="ARBA00022670"/>
    </source>
</evidence>
<evidence type="ECO:0000256" key="5">
    <source>
        <dbReference type="PROSITE-ProRule" id="PRU01240"/>
    </source>
</evidence>
<dbReference type="EMBL" id="AODQ01000016">
    <property type="protein sequence ID" value="EMR03853.1"/>
    <property type="molecule type" value="Genomic_DNA"/>
</dbReference>
<dbReference type="GO" id="GO:0006508">
    <property type="term" value="P:proteolysis"/>
    <property type="evidence" value="ECO:0007669"/>
    <property type="project" value="UniProtKB-KW"/>
</dbReference>
<feature type="domain" description="Peptidase S8/S53" evidence="6">
    <location>
        <begin position="179"/>
        <end position="380"/>
    </location>
</feature>
<feature type="active site" description="Charge relay system" evidence="5">
    <location>
        <position position="212"/>
    </location>
</feature>
<feature type="domain" description="Inhibitor I9" evidence="7">
    <location>
        <begin position="43"/>
        <end position="139"/>
    </location>
</feature>
<dbReference type="eggNOG" id="COG1404">
    <property type="taxonomic scope" value="Bacteria"/>
</dbReference>
<dbReference type="InterPro" id="IPR037045">
    <property type="entry name" value="S8pro/Inhibitor_I9_sf"/>
</dbReference>
<evidence type="ECO:0000313" key="9">
    <source>
        <dbReference type="Proteomes" id="UP000011910"/>
    </source>
</evidence>
<dbReference type="EC" id="3.4.21.-" evidence="8"/>
<feature type="active site" description="Charge relay system" evidence="5">
    <location>
        <position position="370"/>
    </location>
</feature>
<dbReference type="RefSeq" id="WP_009194404.1">
    <property type="nucleotide sequence ID" value="NZ_AODQ01000016.1"/>
</dbReference>
<evidence type="ECO:0000256" key="4">
    <source>
        <dbReference type="ARBA" id="ARBA00022825"/>
    </source>
</evidence>
<dbReference type="CDD" id="cd04077">
    <property type="entry name" value="Peptidases_S8_PCSK9_ProteinaseK_like"/>
    <property type="match status" value="1"/>
</dbReference>
<feature type="active site" description="Charge relay system" evidence="5">
    <location>
        <position position="181"/>
    </location>
</feature>
<dbReference type="PANTHER" id="PTHR43806:SF11">
    <property type="entry name" value="CEREVISIN-RELATED"/>
    <property type="match status" value="1"/>
</dbReference>
<organism evidence="8 9">
    <name type="scientific">Cesiribacter andamanensis AMV16</name>
    <dbReference type="NCBI Taxonomy" id="1279009"/>
    <lineage>
        <taxon>Bacteria</taxon>
        <taxon>Pseudomonadati</taxon>
        <taxon>Bacteroidota</taxon>
        <taxon>Cytophagia</taxon>
        <taxon>Cytophagales</taxon>
        <taxon>Cesiribacteraceae</taxon>
        <taxon>Cesiribacter</taxon>
    </lineage>
</organism>
<dbReference type="PRINTS" id="PR00723">
    <property type="entry name" value="SUBTILISIN"/>
</dbReference>
<evidence type="ECO:0000259" key="6">
    <source>
        <dbReference type="Pfam" id="PF00082"/>
    </source>
</evidence>
<proteinExistence type="inferred from homology"/>
<reference evidence="8 9" key="1">
    <citation type="journal article" date="2013" name="Genome Announc.">
        <title>Draft Genome Sequence of Cesiribacter andamanensis Strain AMV16T, Isolated from a Soil Sample from a Mud Volcano in the Andaman Islands, India.</title>
        <authorList>
            <person name="Shivaji S."/>
            <person name="Ara S."/>
            <person name="Begum Z."/>
            <person name="Srinivas T.N."/>
            <person name="Singh A."/>
            <person name="Kumar Pinnaka A."/>
        </authorList>
    </citation>
    <scope>NUCLEOTIDE SEQUENCE [LARGE SCALE GENOMIC DNA]</scope>
    <source>
        <strain evidence="8 9">AMV16</strain>
    </source>
</reference>
<dbReference type="STRING" id="1279009.ADICEAN_01002"/>
<dbReference type="GO" id="GO:0004252">
    <property type="term" value="F:serine-type endopeptidase activity"/>
    <property type="evidence" value="ECO:0007669"/>
    <property type="project" value="UniProtKB-UniRule"/>
</dbReference>
<name>M7N5F9_9BACT</name>
<dbReference type="OrthoDB" id="9798386at2"/>
<dbReference type="InterPro" id="IPR022398">
    <property type="entry name" value="Peptidase_S8_His-AS"/>
</dbReference>
<dbReference type="Proteomes" id="UP000011910">
    <property type="component" value="Unassembled WGS sequence"/>
</dbReference>
<dbReference type="PROSITE" id="PS51892">
    <property type="entry name" value="SUBTILASE"/>
    <property type="match status" value="1"/>
</dbReference>
<dbReference type="PROSITE" id="PS00137">
    <property type="entry name" value="SUBTILASE_HIS"/>
    <property type="match status" value="1"/>
</dbReference>
<dbReference type="PROSITE" id="PS00138">
    <property type="entry name" value="SUBTILASE_SER"/>
    <property type="match status" value="1"/>
</dbReference>
<dbReference type="PATRIC" id="fig|1279009.4.peg.1016"/>
<dbReference type="InterPro" id="IPR034193">
    <property type="entry name" value="PCSK9_ProteinaseK-like"/>
</dbReference>
<keyword evidence="3 5" id="KW-0378">Hydrolase</keyword>
<dbReference type="InterPro" id="IPR010259">
    <property type="entry name" value="S8pro/Inhibitor_I9"/>
</dbReference>
<accession>M7N5F9</accession>
<dbReference type="InterPro" id="IPR000209">
    <property type="entry name" value="Peptidase_S8/S53_dom"/>
</dbReference>